<reference evidence="10" key="2">
    <citation type="submission" date="2016-05" db="EMBL/GenBank/DDBJ databases">
        <authorList>
            <person name="Naeem Raeece"/>
        </authorList>
    </citation>
    <scope>NUCLEOTIDE SEQUENCE [LARGE SCALE GENOMIC DNA]</scope>
</reference>
<keyword evidence="11" id="KW-1185">Reference proteome</keyword>
<organism evidence="8 11">
    <name type="scientific">Plasmodium ovale wallikeri</name>
    <dbReference type="NCBI Taxonomy" id="864142"/>
    <lineage>
        <taxon>Eukaryota</taxon>
        <taxon>Sar</taxon>
        <taxon>Alveolata</taxon>
        <taxon>Apicomplexa</taxon>
        <taxon>Aconoidasida</taxon>
        <taxon>Haemosporida</taxon>
        <taxon>Plasmodiidae</taxon>
        <taxon>Plasmodium</taxon>
        <taxon>Plasmodium (Plasmodium)</taxon>
    </lineage>
</organism>
<evidence type="ECO:0000313" key="11">
    <source>
        <dbReference type="Proteomes" id="UP000078555"/>
    </source>
</evidence>
<dbReference type="InterPro" id="IPR015947">
    <property type="entry name" value="PUA-like_sf"/>
</dbReference>
<dbReference type="PROSITE" id="PS50890">
    <property type="entry name" value="PUA"/>
    <property type="match status" value="1"/>
</dbReference>
<dbReference type="GO" id="GO:0008168">
    <property type="term" value="F:methyltransferase activity"/>
    <property type="evidence" value="ECO:0007669"/>
    <property type="project" value="UniProtKB-KW"/>
</dbReference>
<dbReference type="SUPFAM" id="SSF53335">
    <property type="entry name" value="S-adenosyl-L-methionine-dependent methyltransferases"/>
    <property type="match status" value="2"/>
</dbReference>
<dbReference type="Gene3D" id="3.30.750.80">
    <property type="entry name" value="RNA methyltransferase domain (HRMD) like"/>
    <property type="match status" value="1"/>
</dbReference>
<comment type="subcellular location">
    <subcellularLocation>
        <location evidence="1">Cytoplasm</location>
    </subcellularLocation>
</comment>
<dbReference type="PANTHER" id="PTHR42873:SF1">
    <property type="entry name" value="S-ADENOSYLMETHIONINE-DEPENDENT METHYLTRANSFERASE DOMAIN-CONTAINING PROTEIN"/>
    <property type="match status" value="1"/>
</dbReference>
<reference evidence="11" key="3">
    <citation type="submission" date="2016-05" db="EMBL/GenBank/DDBJ databases">
        <authorList>
            <person name="Naeem R."/>
        </authorList>
    </citation>
    <scope>NUCLEOTIDE SEQUENCE [LARGE SCALE GENOMIC DNA]</scope>
</reference>
<name>A0A1A8ZG25_PLAOA</name>
<dbReference type="Proteomes" id="UP000078555">
    <property type="component" value="Unassembled WGS sequence"/>
</dbReference>
<dbReference type="Proteomes" id="UP000078550">
    <property type="component" value="Unassembled WGS sequence"/>
</dbReference>
<reference evidence="8" key="1">
    <citation type="submission" date="2016-05" db="EMBL/GenBank/DDBJ databases">
        <authorList>
            <person name="Lavstsen T."/>
            <person name="Jespersen J.S."/>
        </authorList>
    </citation>
    <scope>NUCLEOTIDE SEQUENCE [LARGE SCALE GENOMIC DNA]</scope>
</reference>
<keyword evidence="4" id="KW-0808">Transferase</keyword>
<dbReference type="SUPFAM" id="SSF88697">
    <property type="entry name" value="PUA domain-like"/>
    <property type="match status" value="1"/>
</dbReference>
<keyword evidence="2" id="KW-0963">Cytoplasm</keyword>
<dbReference type="GO" id="GO:0003723">
    <property type="term" value="F:RNA binding"/>
    <property type="evidence" value="ECO:0007669"/>
    <property type="project" value="InterPro"/>
</dbReference>
<evidence type="ECO:0000313" key="9">
    <source>
        <dbReference type="EMBL" id="SBT43475.1"/>
    </source>
</evidence>
<dbReference type="InterPro" id="IPR029063">
    <property type="entry name" value="SAM-dependent_MTases_sf"/>
</dbReference>
<evidence type="ECO:0000256" key="6">
    <source>
        <dbReference type="ARBA" id="ARBA00038091"/>
    </source>
</evidence>
<dbReference type="AlphaFoldDB" id="A0A1A8ZG25"/>
<dbReference type="GO" id="GO:0005737">
    <property type="term" value="C:cytoplasm"/>
    <property type="evidence" value="ECO:0007669"/>
    <property type="project" value="UniProtKB-SubCell"/>
</dbReference>
<dbReference type="CDD" id="cd11572">
    <property type="entry name" value="RlmI_M_like"/>
    <property type="match status" value="1"/>
</dbReference>
<dbReference type="PANTHER" id="PTHR42873">
    <property type="entry name" value="RIBOSOMAL RNA LARGE SUBUNIT METHYLTRANSFERASE"/>
    <property type="match status" value="1"/>
</dbReference>
<dbReference type="GO" id="GO:0032259">
    <property type="term" value="P:methylation"/>
    <property type="evidence" value="ECO:0007669"/>
    <property type="project" value="UniProtKB-KW"/>
</dbReference>
<dbReference type="Gene3D" id="2.30.130.10">
    <property type="entry name" value="PUA domain"/>
    <property type="match status" value="1"/>
</dbReference>
<evidence type="ECO:0000256" key="5">
    <source>
        <dbReference type="ARBA" id="ARBA00022691"/>
    </source>
</evidence>
<dbReference type="InterPro" id="IPR041532">
    <property type="entry name" value="RlmI-like_PUA"/>
</dbReference>
<evidence type="ECO:0000256" key="4">
    <source>
        <dbReference type="ARBA" id="ARBA00022679"/>
    </source>
</evidence>
<evidence type="ECO:0000313" key="10">
    <source>
        <dbReference type="Proteomes" id="UP000078550"/>
    </source>
</evidence>
<evidence type="ECO:0000256" key="1">
    <source>
        <dbReference type="ARBA" id="ARBA00004496"/>
    </source>
</evidence>
<dbReference type="EMBL" id="FLRE01000167">
    <property type="protein sequence ID" value="SBT43475.1"/>
    <property type="molecule type" value="Genomic_DNA"/>
</dbReference>
<comment type="similarity">
    <text evidence="6">Belongs to the methyltransferase superfamily. RlmI family.</text>
</comment>
<evidence type="ECO:0000259" key="7">
    <source>
        <dbReference type="Pfam" id="PF17785"/>
    </source>
</evidence>
<accession>A0A1A8ZG25</accession>
<keyword evidence="5" id="KW-0949">S-adenosyl-L-methionine</keyword>
<evidence type="ECO:0000256" key="2">
    <source>
        <dbReference type="ARBA" id="ARBA00022490"/>
    </source>
</evidence>
<dbReference type="InterPro" id="IPR036974">
    <property type="entry name" value="PUA_sf"/>
</dbReference>
<dbReference type="Pfam" id="PF17785">
    <property type="entry name" value="PUA_3"/>
    <property type="match status" value="1"/>
</dbReference>
<evidence type="ECO:0000256" key="3">
    <source>
        <dbReference type="ARBA" id="ARBA00022603"/>
    </source>
</evidence>
<dbReference type="EMBL" id="FLRD01000125">
    <property type="protein sequence ID" value="SBT42963.1"/>
    <property type="molecule type" value="Genomic_DNA"/>
</dbReference>
<keyword evidence="3" id="KW-0489">Methyltransferase</keyword>
<feature type="domain" description="RlmI-like PUA" evidence="7">
    <location>
        <begin position="59"/>
        <end position="118"/>
    </location>
</feature>
<proteinExistence type="inferred from homology"/>
<sequence>MVVLFTCAKDKLFFFLNKNCKKSITKRDILLPRYSKRNVSFTSYVDNPVKRPTLIANGKCVKNLVNGFPWLYAKDVKNVDELFLFSPCLVNIKDEMNENIGIGIYNKNSTIASRILSRNVNEYINEEFFNWRIKRAYEKRINIFPNENFFRVVNAESDFLPGIIIDKYDKLICVQINASGMDILLHIILKSIENILKPEIIILKNDNQIRKLEKLPLKKEVYKGLYKSPIEIRENGITFFVDILKGQKTGWYYDQRFNRSMLISYCKNKNVLDLYSYIGSFGITVAYYGAKEVTCVDSSLLAIQNGIKTAQYNNVLEKVNFVHSCVKDFLNVSLHTLLVAYGEKEETVTRTVNSPMMVEKQKNLIYPPQGCTILPNTSETREEKNFIKMDMSSSEKGDDINQVICEKKEKKLFTDVEKIHIYGKSKQYTIDEEDISTLLLQDDYKHNFFKKKYDVILIDPPALARNNYLLPCALKIYEKLLYISFKIIQKPGYVFVSSCNKLVGYEELIFCIRRSMKWSKCEGVIIGEGKISSDHPVHISLPETRYLTSVLLMVT</sequence>
<evidence type="ECO:0000313" key="8">
    <source>
        <dbReference type="EMBL" id="SBT42963.1"/>
    </source>
</evidence>
<protein>
    <recommendedName>
        <fullName evidence="7">RlmI-like PUA domain-containing protein</fullName>
    </recommendedName>
</protein>
<dbReference type="Gene3D" id="3.40.50.150">
    <property type="entry name" value="Vaccinia Virus protein VP39"/>
    <property type="match status" value="2"/>
</dbReference>
<gene>
    <name evidence="8" type="ORF">POVWA1_047050</name>
    <name evidence="9" type="ORF">POVWA2_045930</name>
</gene>